<keyword evidence="2" id="KW-1185">Reference proteome</keyword>
<dbReference type="EMBL" id="CM037619">
    <property type="protein sequence ID" value="KAH8006866.1"/>
    <property type="molecule type" value="Genomic_DNA"/>
</dbReference>
<organism evidence="1 2">
    <name type="scientific">Sphaerodactylus townsendi</name>
    <dbReference type="NCBI Taxonomy" id="933632"/>
    <lineage>
        <taxon>Eukaryota</taxon>
        <taxon>Metazoa</taxon>
        <taxon>Chordata</taxon>
        <taxon>Craniata</taxon>
        <taxon>Vertebrata</taxon>
        <taxon>Euteleostomi</taxon>
        <taxon>Lepidosauria</taxon>
        <taxon>Squamata</taxon>
        <taxon>Bifurcata</taxon>
        <taxon>Gekkota</taxon>
        <taxon>Sphaerodactylidae</taxon>
        <taxon>Sphaerodactylus</taxon>
    </lineage>
</organism>
<gene>
    <name evidence="1" type="ORF">K3G42_014616</name>
</gene>
<evidence type="ECO:0000313" key="2">
    <source>
        <dbReference type="Proteomes" id="UP000827872"/>
    </source>
</evidence>
<proteinExistence type="predicted"/>
<evidence type="ECO:0000313" key="1">
    <source>
        <dbReference type="EMBL" id="KAH8006866.1"/>
    </source>
</evidence>
<dbReference type="Proteomes" id="UP000827872">
    <property type="component" value="Linkage Group LG06"/>
</dbReference>
<sequence>MIEVCLSTLFGFRIHSQDAKEIADTYQACCLALENPYIAAGDRDEADRSYLSSIKTSINGCFLKPSRVIPQRAVLVHIVMSQVPFSPKHRSEPESLQRIQRNYHIGEPFYPVSSSLFKIEIIILTYLIGLLLGILREFV</sequence>
<accession>A0ACB8FN74</accession>
<name>A0ACB8FN74_9SAUR</name>
<protein>
    <submittedName>
        <fullName evidence="1">Uncharacterized protein</fullName>
    </submittedName>
</protein>
<comment type="caution">
    <text evidence="1">The sequence shown here is derived from an EMBL/GenBank/DDBJ whole genome shotgun (WGS) entry which is preliminary data.</text>
</comment>
<reference evidence="1" key="1">
    <citation type="submission" date="2021-08" db="EMBL/GenBank/DDBJ databases">
        <title>The first chromosome-level gecko genome reveals the dynamic sex chromosomes of Neotropical dwarf geckos (Sphaerodactylidae: Sphaerodactylus).</title>
        <authorList>
            <person name="Pinto B.J."/>
            <person name="Keating S.E."/>
            <person name="Gamble T."/>
        </authorList>
    </citation>
    <scope>NUCLEOTIDE SEQUENCE</scope>
    <source>
        <strain evidence="1">TG3544</strain>
    </source>
</reference>